<dbReference type="EMBL" id="CP002198">
    <property type="protein sequence ID" value="ADN14389.1"/>
    <property type="molecule type" value="Genomic_DNA"/>
</dbReference>
<dbReference type="Pfam" id="PF24621">
    <property type="entry name" value="DHQS_C"/>
    <property type="match status" value="1"/>
</dbReference>
<name>E0UG06_GLOV7</name>
<dbReference type="Proteomes" id="UP000008206">
    <property type="component" value="Chromosome"/>
</dbReference>
<keyword evidence="3" id="KW-0520">NAD</keyword>
<keyword evidence="9" id="KW-1185">Reference proteome</keyword>
<evidence type="ECO:0000256" key="2">
    <source>
        <dbReference type="ARBA" id="ARBA00022605"/>
    </source>
</evidence>
<dbReference type="GO" id="GO:0009073">
    <property type="term" value="P:aromatic amino acid family biosynthetic process"/>
    <property type="evidence" value="ECO:0007669"/>
    <property type="project" value="UniProtKB-KW"/>
</dbReference>
<evidence type="ECO:0000259" key="7">
    <source>
        <dbReference type="Pfam" id="PF24621"/>
    </source>
</evidence>
<keyword evidence="4" id="KW-0057">Aromatic amino acid biosynthesis</keyword>
<reference evidence="9" key="1">
    <citation type="journal article" date="2011" name="MBio">
        <title>Novel metabolic attributes of the genus Cyanothece, comprising a group of unicellular nitrogen-fixing Cyanobacteria.</title>
        <authorList>
            <person name="Bandyopadhyay A."/>
            <person name="Elvitigala T."/>
            <person name="Welsh E."/>
            <person name="Stockel J."/>
            <person name="Liberton M."/>
            <person name="Min H."/>
            <person name="Sherman L.A."/>
            <person name="Pakrasi H.B."/>
        </authorList>
    </citation>
    <scope>NUCLEOTIDE SEQUENCE [LARGE SCALE GENOMIC DNA]</scope>
    <source>
        <strain evidence="9">PCC 7822</strain>
    </source>
</reference>
<dbReference type="HOGENOM" id="CLU_001201_0_4_3"/>
<dbReference type="CDD" id="cd08198">
    <property type="entry name" value="DHQS-like"/>
    <property type="match status" value="1"/>
</dbReference>
<evidence type="ECO:0000256" key="1">
    <source>
        <dbReference type="ARBA" id="ARBA00001911"/>
    </source>
</evidence>
<evidence type="ECO:0000256" key="4">
    <source>
        <dbReference type="ARBA" id="ARBA00023141"/>
    </source>
</evidence>
<dbReference type="GO" id="GO:0003856">
    <property type="term" value="F:3-dehydroquinate synthase activity"/>
    <property type="evidence" value="ECO:0007669"/>
    <property type="project" value="UniProtKB-EC"/>
</dbReference>
<organism evidence="8 9">
    <name type="scientific">Gloeothece verrucosa (strain PCC 7822)</name>
    <name type="common">Cyanothece sp. (strain PCC 7822)</name>
    <dbReference type="NCBI Taxonomy" id="497965"/>
    <lineage>
        <taxon>Bacteria</taxon>
        <taxon>Bacillati</taxon>
        <taxon>Cyanobacteriota</taxon>
        <taxon>Cyanophyceae</taxon>
        <taxon>Oscillatoriophycideae</taxon>
        <taxon>Chroococcales</taxon>
        <taxon>Aphanothecaceae</taxon>
        <taxon>Gloeothece</taxon>
        <taxon>Gloeothece verrucosa</taxon>
    </lineage>
</organism>
<feature type="domain" description="3-dehydroquinate synthase C-terminal" evidence="7">
    <location>
        <begin position="209"/>
        <end position="340"/>
    </location>
</feature>
<keyword evidence="2" id="KW-0028">Amino-acid biosynthesis</keyword>
<dbReference type="STRING" id="497965.Cyan7822_2414"/>
<feature type="domain" description="3-dehydroquinate synthase N-terminal" evidence="6">
    <location>
        <begin position="95"/>
        <end position="206"/>
    </location>
</feature>
<dbReference type="PANTHER" id="PTHR43622">
    <property type="entry name" value="3-DEHYDROQUINATE SYNTHASE"/>
    <property type="match status" value="1"/>
</dbReference>
<evidence type="ECO:0000259" key="6">
    <source>
        <dbReference type="Pfam" id="PF01761"/>
    </source>
</evidence>
<evidence type="ECO:0000256" key="3">
    <source>
        <dbReference type="ARBA" id="ARBA00023027"/>
    </source>
</evidence>
<dbReference type="Gene3D" id="3.40.50.1970">
    <property type="match status" value="1"/>
</dbReference>
<dbReference type="NCBIfam" id="NF004852">
    <property type="entry name" value="PRK06203.1"/>
    <property type="match status" value="1"/>
</dbReference>
<sequence>MTISLSKKPLLTLQPIHQSVPVTFHYDVHFTKGLFELDNPLLAQIIAADNQSRIKRVMVIIDSGVLKHHRNLIEKLETYSQRYEELFTLAAQPVIVIGGEAAKNSPKLIDNLQAYINGARLCRHSYILAIGGGAVLDLVGYAAATAHRGIRLIRIPTTVLAQNDSGIGVKNGINAFGKKNFLGTFAAPYAVLNDANFLTTLDERDWRGGVAEAIKVALIKDANFFEFISSYSQAIAHRDMDIMQQVIYRCAQLHLEHIANSGDPFEKGSSRPLDFGHWAAHRLEHLTDYRLRHGEAVAIGMALDCTYSYLSGLLLKDDWMQILSTLVAIGFDLYVPELALDKDLFLGLTEFQEHLGGELTITLLQGVGLGVEVHEVELDLYRQAIGLLQSFRSSGFAQRR</sequence>
<keyword evidence="5 8" id="KW-0456">Lyase</keyword>
<dbReference type="AlphaFoldDB" id="E0UG06"/>
<dbReference type="eggNOG" id="COG0337">
    <property type="taxonomic scope" value="Bacteria"/>
</dbReference>
<evidence type="ECO:0000313" key="9">
    <source>
        <dbReference type="Proteomes" id="UP000008206"/>
    </source>
</evidence>
<dbReference type="SUPFAM" id="SSF56796">
    <property type="entry name" value="Dehydroquinate synthase-like"/>
    <property type="match status" value="1"/>
</dbReference>
<dbReference type="Pfam" id="PF01761">
    <property type="entry name" value="DHQ_synthase"/>
    <property type="match status" value="1"/>
</dbReference>
<dbReference type="OrthoDB" id="9806583at2"/>
<dbReference type="RefSeq" id="WP_013322494.1">
    <property type="nucleotide sequence ID" value="NC_014501.1"/>
</dbReference>
<dbReference type="InterPro" id="IPR056179">
    <property type="entry name" value="DHQS_C"/>
</dbReference>
<dbReference type="KEGG" id="cyj:Cyan7822_2414"/>
<gene>
    <name evidence="8" type="ordered locus">Cyan7822_2414</name>
</gene>
<dbReference type="InterPro" id="IPR050071">
    <property type="entry name" value="Dehydroquinate_synthase"/>
</dbReference>
<proteinExistence type="predicted"/>
<evidence type="ECO:0000256" key="5">
    <source>
        <dbReference type="ARBA" id="ARBA00023239"/>
    </source>
</evidence>
<comment type="cofactor">
    <cofactor evidence="1">
        <name>NAD(+)</name>
        <dbReference type="ChEBI" id="CHEBI:57540"/>
    </cofactor>
</comment>
<dbReference type="Gene3D" id="1.20.1090.10">
    <property type="entry name" value="Dehydroquinate synthase-like - alpha domain"/>
    <property type="match status" value="1"/>
</dbReference>
<dbReference type="PANTHER" id="PTHR43622:SF7">
    <property type="entry name" value="3-DEHYDROQUINATE SYNTHASE, CHLOROPLASTIC"/>
    <property type="match status" value="1"/>
</dbReference>
<accession>E0UG06</accession>
<protein>
    <submittedName>
        <fullName evidence="8">3-dehydroquinate synthase</fullName>
        <ecNumber evidence="8">4.2.3.4</ecNumber>
    </submittedName>
</protein>
<dbReference type="EC" id="4.2.3.4" evidence="8"/>
<dbReference type="GO" id="GO:0008652">
    <property type="term" value="P:amino acid biosynthetic process"/>
    <property type="evidence" value="ECO:0007669"/>
    <property type="project" value="UniProtKB-KW"/>
</dbReference>
<dbReference type="InterPro" id="IPR030960">
    <property type="entry name" value="DHQS/DOIS_N"/>
</dbReference>
<evidence type="ECO:0000313" key="8">
    <source>
        <dbReference type="EMBL" id="ADN14389.1"/>
    </source>
</evidence>